<feature type="chain" id="PRO_5003116290" evidence="2">
    <location>
        <begin position="20"/>
        <end position="260"/>
    </location>
</feature>
<feature type="signal peptide" evidence="2">
    <location>
        <begin position="1"/>
        <end position="19"/>
    </location>
</feature>
<dbReference type="AlphaFoldDB" id="D8JXF3"/>
<evidence type="ECO:0000313" key="3">
    <source>
        <dbReference type="EMBL" id="ADJ25134.1"/>
    </source>
</evidence>
<name>D8JXF3_HYPDA</name>
<organism evidence="3 4">
    <name type="scientific">Hyphomicrobium denitrificans (strain ATCC 51888 / DSM 1869 / NCIMB 11706 / TK 0415)</name>
    <dbReference type="NCBI Taxonomy" id="582899"/>
    <lineage>
        <taxon>Bacteria</taxon>
        <taxon>Pseudomonadati</taxon>
        <taxon>Pseudomonadota</taxon>
        <taxon>Alphaproteobacteria</taxon>
        <taxon>Hyphomicrobiales</taxon>
        <taxon>Hyphomicrobiaceae</taxon>
        <taxon>Hyphomicrobium</taxon>
    </lineage>
</organism>
<proteinExistence type="predicted"/>
<feature type="compositionally biased region" description="Low complexity" evidence="1">
    <location>
        <begin position="47"/>
        <end position="132"/>
    </location>
</feature>
<feature type="compositionally biased region" description="Basic and acidic residues" evidence="1">
    <location>
        <begin position="173"/>
        <end position="186"/>
    </location>
</feature>
<feature type="region of interest" description="Disordered" evidence="1">
    <location>
        <begin position="173"/>
        <end position="260"/>
    </location>
</feature>
<reference evidence="4" key="1">
    <citation type="journal article" date="2011" name="J. Bacteriol.">
        <title>Genome sequences of eight morphologically diverse alphaproteobacteria.</title>
        <authorList>
            <consortium name="US DOE Joint Genome Institute"/>
            <person name="Brown P.J."/>
            <person name="Kysela D.T."/>
            <person name="Buechlein A."/>
            <person name="Hemmerich C."/>
            <person name="Brun Y.V."/>
        </authorList>
    </citation>
    <scope>NUCLEOTIDE SEQUENCE [LARGE SCALE GENOMIC DNA]</scope>
    <source>
        <strain evidence="4">ATCC 51888 / DSM 1869 / NCIB 11706 / TK 0415</strain>
    </source>
</reference>
<keyword evidence="4" id="KW-1185">Reference proteome</keyword>
<keyword evidence="2" id="KW-0732">Signal</keyword>
<evidence type="ECO:0000256" key="1">
    <source>
        <dbReference type="SAM" id="MobiDB-lite"/>
    </source>
</evidence>
<evidence type="ECO:0000313" key="4">
    <source>
        <dbReference type="Proteomes" id="UP000002033"/>
    </source>
</evidence>
<dbReference type="HOGENOM" id="CLU_1068642_0_0_5"/>
<dbReference type="Proteomes" id="UP000002033">
    <property type="component" value="Chromosome"/>
</dbReference>
<accession>D8JXF3</accession>
<protein>
    <submittedName>
        <fullName evidence="3">Uncharacterized protein</fullName>
    </submittedName>
</protein>
<dbReference type="EMBL" id="CP002083">
    <property type="protein sequence ID" value="ADJ25134.1"/>
    <property type="molecule type" value="Genomic_DNA"/>
</dbReference>
<evidence type="ECO:0000256" key="2">
    <source>
        <dbReference type="SAM" id="SignalP"/>
    </source>
</evidence>
<dbReference type="RefSeq" id="WP_013217293.1">
    <property type="nucleotide sequence ID" value="NC_014313.1"/>
</dbReference>
<sequence length="260" mass="25420" precursor="true">MSRLSGYLAVLVLAGSALALPLAAEEITVTIPTDPPAQAVVEDNSVPAPMAEDTTAPPPETQQEAAPVAAPEPPQAESAPAPAAEPVAPKSAAKTKKAAAPAPAADTSEMPAHADAAPAKPKAKKASAAASCKKLDETACGSNSACIWVVGTPAEGTSKGTTAGCRSLAAMKKEAEKAQKAAKTSEPEVLPWASHTGSIPANGAAASTGDGAAKPAGEKKTKTATTKKAAKPKAVAPAASSENGDQAAPQVDAPAASGSD</sequence>
<dbReference type="KEGG" id="hdn:Hden_3341"/>
<feature type="compositionally biased region" description="Low complexity" evidence="1">
    <location>
        <begin position="223"/>
        <end position="260"/>
    </location>
</feature>
<gene>
    <name evidence="3" type="ordered locus">Hden_3341</name>
</gene>
<feature type="region of interest" description="Disordered" evidence="1">
    <location>
        <begin position="33"/>
        <end position="140"/>
    </location>
</feature>